<keyword evidence="3" id="KW-0132">Cell division</keyword>
<evidence type="ECO:0000313" key="3">
    <source>
        <dbReference type="EMBL" id="MCZ8533322.1"/>
    </source>
</evidence>
<sequence length="285" mass="31064">MLKEQATFTQSQKMMIFILSMSLYGLSNMFTELIPSVQLGPIELQIDCFAFIPLALCTLFHPFYAAIGAATGEIIFGELMLGQFGGIGEIEKFILFSVGMIVGGLLVRNPKSKAQVAVGAILGYGLFLVLSTIVDILKVVIGVEEFEAVSGLAESIFIVEGVEFLTDLLLTGTLFTVLPALYLVPRLYGKVEPLLGLKPRTATNFRVSDVITPKFLIVSTLLSLLAFGIALLSEMDFNIGSWEPEFVDTYGIGVIWGVICVAVICVCITLWLMMKKGREDSHDLS</sequence>
<keyword evidence="1" id="KW-0812">Transmembrane</keyword>
<dbReference type="AlphaFoldDB" id="A0A9X3L8Y7"/>
<gene>
    <name evidence="3" type="ORF">M9R61_08230</name>
</gene>
<feature type="transmembrane region" description="Helical" evidence="1">
    <location>
        <begin position="253"/>
        <end position="273"/>
    </location>
</feature>
<feature type="transmembrane region" description="Helical" evidence="1">
    <location>
        <begin position="46"/>
        <end position="70"/>
    </location>
</feature>
<feature type="transmembrane region" description="Helical" evidence="1">
    <location>
        <begin position="14"/>
        <end position="34"/>
    </location>
</feature>
<accession>A0A9X3L8Y7</accession>
<feature type="transmembrane region" description="Helical" evidence="1">
    <location>
        <begin position="215"/>
        <end position="233"/>
    </location>
</feature>
<feature type="transmembrane region" description="Helical" evidence="1">
    <location>
        <begin position="161"/>
        <end position="184"/>
    </location>
</feature>
<keyword evidence="1" id="KW-0472">Membrane</keyword>
<evidence type="ECO:0000256" key="1">
    <source>
        <dbReference type="SAM" id="Phobius"/>
    </source>
</evidence>
<comment type="caution">
    <text evidence="3">The sequence shown here is derived from an EMBL/GenBank/DDBJ whole genome shotgun (WGS) entry which is preliminary data.</text>
</comment>
<proteinExistence type="predicted"/>
<keyword evidence="4" id="KW-1185">Reference proteome</keyword>
<name>A0A9X3L8Y7_9BACI</name>
<dbReference type="RefSeq" id="WP_269921724.1">
    <property type="nucleotide sequence ID" value="NZ_JAMKBI010000005.1"/>
</dbReference>
<keyword evidence="3" id="KW-0131">Cell cycle</keyword>
<feature type="transmembrane region" description="Helical" evidence="1">
    <location>
        <begin position="90"/>
        <end position="107"/>
    </location>
</feature>
<feature type="domain" description="DUF8171" evidence="2">
    <location>
        <begin position="15"/>
        <end position="279"/>
    </location>
</feature>
<feature type="transmembrane region" description="Helical" evidence="1">
    <location>
        <begin position="119"/>
        <end position="141"/>
    </location>
</feature>
<organism evidence="3 4">
    <name type="scientific">Psychrobacillus psychrodurans</name>
    <dbReference type="NCBI Taxonomy" id="126157"/>
    <lineage>
        <taxon>Bacteria</taxon>
        <taxon>Bacillati</taxon>
        <taxon>Bacillota</taxon>
        <taxon>Bacilli</taxon>
        <taxon>Bacillales</taxon>
        <taxon>Bacillaceae</taxon>
        <taxon>Psychrobacillus</taxon>
    </lineage>
</organism>
<dbReference type="Proteomes" id="UP001152172">
    <property type="component" value="Unassembled WGS sequence"/>
</dbReference>
<dbReference type="GO" id="GO:0051301">
    <property type="term" value="P:cell division"/>
    <property type="evidence" value="ECO:0007669"/>
    <property type="project" value="UniProtKB-KW"/>
</dbReference>
<protein>
    <submittedName>
        <fullName evidence="3">Cell division protein FtsQ</fullName>
    </submittedName>
</protein>
<reference evidence="3" key="1">
    <citation type="submission" date="2022-05" db="EMBL/GenBank/DDBJ databases">
        <authorList>
            <person name="Colautti A."/>
            <person name="Iacumin L."/>
        </authorList>
    </citation>
    <scope>NUCLEOTIDE SEQUENCE</scope>
    <source>
        <strain evidence="3">DSM 30747</strain>
    </source>
</reference>
<dbReference type="InterPro" id="IPR058484">
    <property type="entry name" value="DUF8171"/>
</dbReference>
<evidence type="ECO:0000259" key="2">
    <source>
        <dbReference type="Pfam" id="PF26509"/>
    </source>
</evidence>
<dbReference type="EMBL" id="JAMKBI010000005">
    <property type="protein sequence ID" value="MCZ8533322.1"/>
    <property type="molecule type" value="Genomic_DNA"/>
</dbReference>
<keyword evidence="1" id="KW-1133">Transmembrane helix</keyword>
<dbReference type="Pfam" id="PF26509">
    <property type="entry name" value="DUF8171"/>
    <property type="match status" value="1"/>
</dbReference>
<evidence type="ECO:0000313" key="4">
    <source>
        <dbReference type="Proteomes" id="UP001152172"/>
    </source>
</evidence>